<gene>
    <name evidence="2" type="ORF">SV7mr_18200</name>
</gene>
<dbReference type="EMBL" id="CP036272">
    <property type="protein sequence ID" value="QDT59313.1"/>
    <property type="molecule type" value="Genomic_DNA"/>
</dbReference>
<dbReference type="AlphaFoldDB" id="A0A517ST98"/>
<dbReference type="OrthoDB" id="9780819at2"/>
<dbReference type="PANTHER" id="PTHR33608:SF7">
    <property type="entry name" value="DUF58 DOMAIN-CONTAINING PROTEIN"/>
    <property type="match status" value="1"/>
</dbReference>
<dbReference type="RefSeq" id="WP_145271116.1">
    <property type="nucleotide sequence ID" value="NZ_CP036272.1"/>
</dbReference>
<name>A0A517ST98_9BACT</name>
<dbReference type="InterPro" id="IPR002881">
    <property type="entry name" value="DUF58"/>
</dbReference>
<reference evidence="2 3" key="1">
    <citation type="submission" date="2019-02" db="EMBL/GenBank/DDBJ databases">
        <title>Deep-cultivation of Planctomycetes and their phenomic and genomic characterization uncovers novel biology.</title>
        <authorList>
            <person name="Wiegand S."/>
            <person name="Jogler M."/>
            <person name="Boedeker C."/>
            <person name="Pinto D."/>
            <person name="Vollmers J."/>
            <person name="Rivas-Marin E."/>
            <person name="Kohn T."/>
            <person name="Peeters S.H."/>
            <person name="Heuer A."/>
            <person name="Rast P."/>
            <person name="Oberbeckmann S."/>
            <person name="Bunk B."/>
            <person name="Jeske O."/>
            <person name="Meyerdierks A."/>
            <person name="Storesund J.E."/>
            <person name="Kallscheuer N."/>
            <person name="Luecker S."/>
            <person name="Lage O.M."/>
            <person name="Pohl T."/>
            <person name="Merkel B.J."/>
            <person name="Hornburger P."/>
            <person name="Mueller R.-W."/>
            <person name="Bruemmer F."/>
            <person name="Labrenz M."/>
            <person name="Spormann A.M."/>
            <person name="Op den Camp H."/>
            <person name="Overmann J."/>
            <person name="Amann R."/>
            <person name="Jetten M.S.M."/>
            <person name="Mascher T."/>
            <person name="Medema M.H."/>
            <person name="Devos D.P."/>
            <person name="Kaster A.-K."/>
            <person name="Ovreas L."/>
            <person name="Rohde M."/>
            <person name="Galperin M.Y."/>
            <person name="Jogler C."/>
        </authorList>
    </citation>
    <scope>NUCLEOTIDE SEQUENCE [LARGE SCALE GENOMIC DNA]</scope>
    <source>
        <strain evidence="2 3">SV_7m_r</strain>
    </source>
</reference>
<protein>
    <recommendedName>
        <fullName evidence="1">DUF58 domain-containing protein</fullName>
    </recommendedName>
</protein>
<dbReference type="CDD" id="cd00198">
    <property type="entry name" value="vWFA"/>
    <property type="match status" value="1"/>
</dbReference>
<accession>A0A517ST98</accession>
<sequence length="309" mass="35389">MSEHLNRVHYLKPEMLHQLDDLEMIAREVVEGLRVGSHRSPLRGFSTEFSHHRQYAPGDAIRDIDWRVYGRTSRYYTKLYEAETNYDCTILIDGSASMTYGSATVSKLEYAKYLAASLAYIVLKQRDSVGLSVFDSEVRAYLPPRSSMNLLVQLDRLLHEIKSEPRTTIAKQLHDIALMMKRRSVVVVISDFFADVNDIMSGLDHLRHDGHNVIVLHTLDPYELSFPFKGTWQFDGLEQEEPLTTQGERIREDYLRQFNRYREAFQTACGGSGIEYALVETSRPLDGVLSEFFHQREAMLSGSAIGGRT</sequence>
<dbReference type="PANTHER" id="PTHR33608">
    <property type="entry name" value="BLL2464 PROTEIN"/>
    <property type="match status" value="1"/>
</dbReference>
<evidence type="ECO:0000313" key="3">
    <source>
        <dbReference type="Proteomes" id="UP000315003"/>
    </source>
</evidence>
<evidence type="ECO:0000259" key="1">
    <source>
        <dbReference type="Pfam" id="PF01882"/>
    </source>
</evidence>
<organism evidence="2 3">
    <name type="scientific">Stieleria bergensis</name>
    <dbReference type="NCBI Taxonomy" id="2528025"/>
    <lineage>
        <taxon>Bacteria</taxon>
        <taxon>Pseudomonadati</taxon>
        <taxon>Planctomycetota</taxon>
        <taxon>Planctomycetia</taxon>
        <taxon>Pirellulales</taxon>
        <taxon>Pirellulaceae</taxon>
        <taxon>Stieleria</taxon>
    </lineage>
</organism>
<dbReference type="InterPro" id="IPR036465">
    <property type="entry name" value="vWFA_dom_sf"/>
</dbReference>
<dbReference type="SUPFAM" id="SSF53300">
    <property type="entry name" value="vWA-like"/>
    <property type="match status" value="1"/>
</dbReference>
<feature type="domain" description="DUF58" evidence="1">
    <location>
        <begin position="52"/>
        <end position="262"/>
    </location>
</feature>
<dbReference type="Gene3D" id="3.40.50.410">
    <property type="entry name" value="von Willebrand factor, type A domain"/>
    <property type="match status" value="1"/>
</dbReference>
<evidence type="ECO:0000313" key="2">
    <source>
        <dbReference type="EMBL" id="QDT59313.1"/>
    </source>
</evidence>
<dbReference type="Pfam" id="PF01882">
    <property type="entry name" value="DUF58"/>
    <property type="match status" value="1"/>
</dbReference>
<dbReference type="Proteomes" id="UP000315003">
    <property type="component" value="Chromosome"/>
</dbReference>
<keyword evidence="3" id="KW-1185">Reference proteome</keyword>
<proteinExistence type="predicted"/>